<dbReference type="Proteomes" id="UP001627154">
    <property type="component" value="Unassembled WGS sequence"/>
</dbReference>
<evidence type="ECO:0008006" key="4">
    <source>
        <dbReference type="Google" id="ProtNLM"/>
    </source>
</evidence>
<reference evidence="2 3" key="1">
    <citation type="journal article" date="2024" name="bioRxiv">
        <title>A reference genome for Trichogramma kaykai: A tiny desert-dwelling parasitoid wasp with competing sex-ratio distorters.</title>
        <authorList>
            <person name="Culotta J."/>
            <person name="Lindsey A.R."/>
        </authorList>
    </citation>
    <scope>NUCLEOTIDE SEQUENCE [LARGE SCALE GENOMIC DNA]</scope>
    <source>
        <strain evidence="2 3">KSX58</strain>
    </source>
</reference>
<protein>
    <recommendedName>
        <fullName evidence="4">Coat protein</fullName>
    </recommendedName>
</protein>
<feature type="compositionally biased region" description="Pro residues" evidence="1">
    <location>
        <begin position="61"/>
        <end position="70"/>
    </location>
</feature>
<organism evidence="2 3">
    <name type="scientific">Trichogramma kaykai</name>
    <dbReference type="NCBI Taxonomy" id="54128"/>
    <lineage>
        <taxon>Eukaryota</taxon>
        <taxon>Metazoa</taxon>
        <taxon>Ecdysozoa</taxon>
        <taxon>Arthropoda</taxon>
        <taxon>Hexapoda</taxon>
        <taxon>Insecta</taxon>
        <taxon>Pterygota</taxon>
        <taxon>Neoptera</taxon>
        <taxon>Endopterygota</taxon>
        <taxon>Hymenoptera</taxon>
        <taxon>Apocrita</taxon>
        <taxon>Proctotrupomorpha</taxon>
        <taxon>Chalcidoidea</taxon>
        <taxon>Trichogrammatidae</taxon>
        <taxon>Trichogramma</taxon>
    </lineage>
</organism>
<dbReference type="AlphaFoldDB" id="A0ABD2VYA3"/>
<comment type="caution">
    <text evidence="2">The sequence shown here is derived from an EMBL/GenBank/DDBJ whole genome shotgun (WGS) entry which is preliminary data.</text>
</comment>
<name>A0ABD2VYA3_9HYME</name>
<evidence type="ECO:0000313" key="2">
    <source>
        <dbReference type="EMBL" id="KAL3385554.1"/>
    </source>
</evidence>
<sequence>MNDQAQFGPQQQQQQPQPAGRPANNRGNYRGRGARNRGGGRGRGQGGNRGRNGAPNDRLLPVPPPPPPPAAQGVPAPAHRSTTSTAPKNDPLMNDYFVVEGDRGFLEEAGRKRFTCTADSYITLVERTYVAACSADRHLADRVTLSMYTYYCIMLYHIRITRLRLTRGVLTPEERLLLEHFPDDMPIHEPVNAFLRGLGNFTDPSGTEHHYEQRMIPLPDLHEGIGGFFGPVNGVSHSIYEAYPSPGVAALRILNDIRYNMNINNEPRMWNLPLALRPAAFEVDEDEPFQPQEEEIDPNDGPDQAQVNEGGDQELLAVMERAPAPLVAQRVAEEEQRVQFVDPQPTANLLGWAPAARMTSDQRITLQNMNINLEDGFNSTNNRFMINDDIMQVVQEDVRRSAQYFKVFEGKNETVLGSVAQCVIVTKEEVDINFNRTRRYCDGSVRACTAYQLDQRISVASRVMAYRSPKEASLNERNYWACFDYAQYMNVPEDWIATRNATFEFGEVEPLNAPTKFTAYTEKERIRAPIIELNAVVRKT</sequence>
<evidence type="ECO:0000313" key="3">
    <source>
        <dbReference type="Proteomes" id="UP001627154"/>
    </source>
</evidence>
<keyword evidence="3" id="KW-1185">Reference proteome</keyword>
<feature type="compositionally biased region" description="Low complexity" evidence="1">
    <location>
        <begin position="1"/>
        <end position="28"/>
    </location>
</feature>
<dbReference type="EMBL" id="JBJJXI010000153">
    <property type="protein sequence ID" value="KAL3385554.1"/>
    <property type="molecule type" value="Genomic_DNA"/>
</dbReference>
<proteinExistence type="predicted"/>
<accession>A0ABD2VYA3</accession>
<feature type="region of interest" description="Disordered" evidence="1">
    <location>
        <begin position="1"/>
        <end position="92"/>
    </location>
</feature>
<feature type="compositionally biased region" description="Gly residues" evidence="1">
    <location>
        <begin position="41"/>
        <end position="50"/>
    </location>
</feature>
<gene>
    <name evidence="2" type="ORF">TKK_018631</name>
</gene>
<evidence type="ECO:0000256" key="1">
    <source>
        <dbReference type="SAM" id="MobiDB-lite"/>
    </source>
</evidence>